<gene>
    <name evidence="1" type="ORF">KS419_23500</name>
</gene>
<dbReference type="RefSeq" id="WP_217069512.1">
    <property type="nucleotide sequence ID" value="NZ_JAHQCS010000184.1"/>
</dbReference>
<comment type="caution">
    <text evidence="1">The sequence shown here is derived from an EMBL/GenBank/DDBJ whole genome shotgun (WGS) entry which is preliminary data.</text>
</comment>
<organism evidence="1 2">
    <name type="scientific">Evansella tamaricis</name>
    <dbReference type="NCBI Taxonomy" id="2069301"/>
    <lineage>
        <taxon>Bacteria</taxon>
        <taxon>Bacillati</taxon>
        <taxon>Bacillota</taxon>
        <taxon>Bacilli</taxon>
        <taxon>Bacillales</taxon>
        <taxon>Bacillaceae</taxon>
        <taxon>Evansella</taxon>
    </lineage>
</organism>
<evidence type="ECO:0000313" key="1">
    <source>
        <dbReference type="EMBL" id="MBU9714715.1"/>
    </source>
</evidence>
<accession>A0ABS6JM09</accession>
<dbReference type="EMBL" id="JAHQCS010000184">
    <property type="protein sequence ID" value="MBU9714715.1"/>
    <property type="molecule type" value="Genomic_DNA"/>
</dbReference>
<reference evidence="1 2" key="1">
    <citation type="submission" date="2021-06" db="EMBL/GenBank/DDBJ databases">
        <title>Bacillus sp. RD4P76, an endophyte from a halophyte.</title>
        <authorList>
            <person name="Sun J.-Q."/>
        </authorList>
    </citation>
    <scope>NUCLEOTIDE SEQUENCE [LARGE SCALE GENOMIC DNA]</scope>
    <source>
        <strain evidence="1 2">CGMCC 1.15917</strain>
    </source>
</reference>
<dbReference type="PANTHER" id="PTHR30531">
    <property type="entry name" value="FLAGELLAR BIOSYNTHETIC PROTEIN FLHB"/>
    <property type="match status" value="1"/>
</dbReference>
<evidence type="ECO:0000313" key="2">
    <source>
        <dbReference type="Proteomes" id="UP000784880"/>
    </source>
</evidence>
<protein>
    <submittedName>
        <fullName evidence="1">EscU/YscU/HrcU family type III secretion system export apparatus switch protein</fullName>
    </submittedName>
</protein>
<sequence>MMVSKHFNHIKRREMNGPQAAVIRYDENSGDDPKVVAHGKGYVAQRIMDMATEHNIPMEENIGLLENLIDLDLGESIPPQLYAVMAEILLLLEEMEQNY</sequence>
<name>A0ABS6JM09_9BACI</name>
<dbReference type="InterPro" id="IPR006135">
    <property type="entry name" value="T3SS_substrate_exporter"/>
</dbReference>
<proteinExistence type="predicted"/>
<dbReference type="Proteomes" id="UP000784880">
    <property type="component" value="Unassembled WGS sequence"/>
</dbReference>
<keyword evidence="2" id="KW-1185">Reference proteome</keyword>
<dbReference type="PANTHER" id="PTHR30531:SF12">
    <property type="entry name" value="FLAGELLAR BIOSYNTHETIC PROTEIN FLHB"/>
    <property type="match status" value="1"/>
</dbReference>
<dbReference type="Pfam" id="PF01312">
    <property type="entry name" value="Bac_export_2"/>
    <property type="match status" value="1"/>
</dbReference>